<accession>A0ABR0MFW5</accession>
<gene>
    <name evidence="2" type="ORF">PVK06_048443</name>
</gene>
<reference evidence="2 3" key="1">
    <citation type="submission" date="2023-03" db="EMBL/GenBank/DDBJ databases">
        <title>WGS of Gossypium arboreum.</title>
        <authorList>
            <person name="Yu D."/>
        </authorList>
    </citation>
    <scope>NUCLEOTIDE SEQUENCE [LARGE SCALE GENOMIC DNA]</scope>
    <source>
        <tissue evidence="2">Leaf</tissue>
    </source>
</reference>
<keyword evidence="3" id="KW-1185">Reference proteome</keyword>
<evidence type="ECO:0000313" key="3">
    <source>
        <dbReference type="Proteomes" id="UP001358586"/>
    </source>
</evidence>
<proteinExistence type="predicted"/>
<feature type="compositionally biased region" description="Basic and acidic residues" evidence="1">
    <location>
        <begin position="65"/>
        <end position="75"/>
    </location>
</feature>
<evidence type="ECO:0000256" key="1">
    <source>
        <dbReference type="SAM" id="MobiDB-lite"/>
    </source>
</evidence>
<feature type="region of interest" description="Disordered" evidence="1">
    <location>
        <begin position="59"/>
        <end position="78"/>
    </location>
</feature>
<comment type="caution">
    <text evidence="2">The sequence shown here is derived from an EMBL/GenBank/DDBJ whole genome shotgun (WGS) entry which is preliminary data.</text>
</comment>
<dbReference type="Proteomes" id="UP001358586">
    <property type="component" value="Chromosome 13"/>
</dbReference>
<organism evidence="2 3">
    <name type="scientific">Gossypium arboreum</name>
    <name type="common">Tree cotton</name>
    <name type="synonym">Gossypium nanking</name>
    <dbReference type="NCBI Taxonomy" id="29729"/>
    <lineage>
        <taxon>Eukaryota</taxon>
        <taxon>Viridiplantae</taxon>
        <taxon>Streptophyta</taxon>
        <taxon>Embryophyta</taxon>
        <taxon>Tracheophyta</taxon>
        <taxon>Spermatophyta</taxon>
        <taxon>Magnoliopsida</taxon>
        <taxon>eudicotyledons</taxon>
        <taxon>Gunneridae</taxon>
        <taxon>Pentapetalae</taxon>
        <taxon>rosids</taxon>
        <taxon>malvids</taxon>
        <taxon>Malvales</taxon>
        <taxon>Malvaceae</taxon>
        <taxon>Malvoideae</taxon>
        <taxon>Gossypium</taxon>
    </lineage>
</organism>
<dbReference type="EMBL" id="JARKNE010000013">
    <property type="protein sequence ID" value="KAK5772167.1"/>
    <property type="molecule type" value="Genomic_DNA"/>
</dbReference>
<evidence type="ECO:0000313" key="2">
    <source>
        <dbReference type="EMBL" id="KAK5772167.1"/>
    </source>
</evidence>
<protein>
    <submittedName>
        <fullName evidence="2">Uncharacterized protein</fullName>
    </submittedName>
</protein>
<sequence>MEVVQNILNEIWKGNGKTRFKKKQWEVEPKPSTGRIWDDGDKIKAVDTELDQSLKNMLPTKGSRARPEDERDVDQRNGVGKNRFTRDLLFYCQLQPSRVQEISSSARLQQLGSTVKAADKLASLFISASKLAKSRPSNSINLIFQQKGIVEIRQRRHC</sequence>
<name>A0ABR0MFW5_GOSAR</name>